<gene>
    <name evidence="7" type="primary">LOC113202797</name>
</gene>
<feature type="compositionally biased region" description="Polar residues" evidence="4">
    <location>
        <begin position="409"/>
        <end position="419"/>
    </location>
</feature>
<dbReference type="InterPro" id="IPR015943">
    <property type="entry name" value="WD40/YVTN_repeat-like_dom_sf"/>
</dbReference>
<dbReference type="InterPro" id="IPR046351">
    <property type="entry name" value="UTP4"/>
</dbReference>
<evidence type="ECO:0000259" key="5">
    <source>
        <dbReference type="Pfam" id="PF12894"/>
    </source>
</evidence>
<dbReference type="RefSeq" id="XP_026272989.1">
    <property type="nucleotide sequence ID" value="XM_026417204.2"/>
</dbReference>
<dbReference type="Proteomes" id="UP000504606">
    <property type="component" value="Unplaced"/>
</dbReference>
<dbReference type="GO" id="GO:0034455">
    <property type="term" value="C:t-UTP complex"/>
    <property type="evidence" value="ECO:0007669"/>
    <property type="project" value="TreeGrafter"/>
</dbReference>
<feature type="domain" description="Anaphase-promoting complex subunit 4-like WD40" evidence="5">
    <location>
        <begin position="115"/>
        <end position="195"/>
    </location>
</feature>
<dbReference type="GO" id="GO:0032040">
    <property type="term" value="C:small-subunit processome"/>
    <property type="evidence" value="ECO:0007669"/>
    <property type="project" value="TreeGrafter"/>
</dbReference>
<feature type="region of interest" description="Disordered" evidence="4">
    <location>
        <begin position="381"/>
        <end position="419"/>
    </location>
</feature>
<dbReference type="GeneID" id="113202797"/>
<dbReference type="SMART" id="SM00320">
    <property type="entry name" value="WD40"/>
    <property type="match status" value="9"/>
</dbReference>
<dbReference type="PANTHER" id="PTHR44163">
    <property type="entry name" value="U3 SMALL NUCLEOLAR RNA-ASSOCIATED PROTEIN 4 HOMOLOG"/>
    <property type="match status" value="1"/>
</dbReference>
<dbReference type="PANTHER" id="PTHR44163:SF1">
    <property type="entry name" value="U3 SMALL NUCLEOLAR RNA-ASSOCIATED PROTEIN 4 HOMOLOG"/>
    <property type="match status" value="1"/>
</dbReference>
<evidence type="ECO:0000313" key="6">
    <source>
        <dbReference type="Proteomes" id="UP000504606"/>
    </source>
</evidence>
<dbReference type="InterPro" id="IPR024977">
    <property type="entry name" value="Apc4-like_WD40_dom"/>
</dbReference>
<feature type="compositionally biased region" description="Basic and acidic residues" evidence="4">
    <location>
        <begin position="667"/>
        <end position="681"/>
    </location>
</feature>
<dbReference type="Gene3D" id="2.130.10.10">
    <property type="entry name" value="YVTN repeat-like/Quinoprotein amine dehydrogenase"/>
    <property type="match status" value="3"/>
</dbReference>
<evidence type="ECO:0000256" key="3">
    <source>
        <dbReference type="PROSITE-ProRule" id="PRU00221"/>
    </source>
</evidence>
<protein>
    <submittedName>
        <fullName evidence="7">U3 small nucleolar RNA-associated protein 4 homolog</fullName>
    </submittedName>
</protein>
<dbReference type="Pfam" id="PF12894">
    <property type="entry name" value="ANAPC4_WD40"/>
    <property type="match status" value="1"/>
</dbReference>
<name>A0A6J1RVI3_FRAOC</name>
<feature type="repeat" description="WD" evidence="3">
    <location>
        <begin position="12"/>
        <end position="53"/>
    </location>
</feature>
<reference evidence="7" key="1">
    <citation type="submission" date="2025-08" db="UniProtKB">
        <authorList>
            <consortium name="RefSeq"/>
        </authorList>
    </citation>
    <scope>IDENTIFICATION</scope>
    <source>
        <tissue evidence="7">Whole organism</tissue>
    </source>
</reference>
<dbReference type="GO" id="GO:0003723">
    <property type="term" value="F:RNA binding"/>
    <property type="evidence" value="ECO:0007669"/>
    <property type="project" value="TreeGrafter"/>
</dbReference>
<accession>A0A6J1RVI3</accession>
<feature type="region of interest" description="Disordered" evidence="4">
    <location>
        <begin position="667"/>
        <end position="688"/>
    </location>
</feature>
<dbReference type="PROSITE" id="PS50082">
    <property type="entry name" value="WD_REPEATS_2"/>
    <property type="match status" value="1"/>
</dbReference>
<sequence>MGDARVHRVRFYNVEPKAIHCMAYDPDHRKLALSRADSSVEVWNIRNTAFLERTIPGRPQGSVEALAWCHNRLFSTGIHARVVEHNLKTLTAKYSVSVTAGPAWCLGVNRQKTCLAVGTEDGYINIFSITSDNLQYEKILDKQEGRILCLAWDSTGDFIATGSIDAVRIWNVHSGHAMHKMATGRNEAKKETIVWCIAITDDFTVISGDSRGKVTFWNGHTGINTETYQCHEADVLCLALSEDQGTVYCSGVDPLIATFTRISIRSSGVQNGITGALGASKAVSQRTQWCRSANRRIHEHDVRAMAICHDKLCSGGIDSYLAVSRPPKVLVKHPPIPQAPCVVVSPQSRCLLLRYTSSLEIWKLGGTEKIQKNHYENGFKNKQRRHSGSEGTNGFPNDSSLVKGRHGKNQNSGSNSESLQLTQNPIKLLELRSRHDEHIVSAALSSDSRWLVYSTESLLRIYSLNQVDDKPQLEKISLLPEQCVPAHLLKFSSDSSSLFLVTQEGQISVFNLTLNEPSVTLQHTIDTSKVLKDTVHLLAVSGDKKFTIAGDHMSNIAVWKEKEFYCSLPHYNCAPSALTISSCATYLIVVYVDNKIVEYNLQEKKYTPFSRKLDKQHPKQWLSRNFPIINVTYDPRDSQKLILHDDNTICVINKRKELAPAEAKIPRLDPPLKTDEAEQRAHPGTSSPEHAFHVIKRYKHLVYFGWLSGDEVVAVEVSPLRLLKQLPPALHKKRFGM</sequence>
<organism evidence="6 7">
    <name type="scientific">Frankliniella occidentalis</name>
    <name type="common">Western flower thrips</name>
    <name type="synonym">Euthrips occidentalis</name>
    <dbReference type="NCBI Taxonomy" id="133901"/>
    <lineage>
        <taxon>Eukaryota</taxon>
        <taxon>Metazoa</taxon>
        <taxon>Ecdysozoa</taxon>
        <taxon>Arthropoda</taxon>
        <taxon>Hexapoda</taxon>
        <taxon>Insecta</taxon>
        <taxon>Pterygota</taxon>
        <taxon>Neoptera</taxon>
        <taxon>Paraneoptera</taxon>
        <taxon>Thysanoptera</taxon>
        <taxon>Terebrantia</taxon>
        <taxon>Thripoidea</taxon>
        <taxon>Thripidae</taxon>
        <taxon>Frankliniella</taxon>
    </lineage>
</organism>
<dbReference type="PROSITE" id="PS00678">
    <property type="entry name" value="WD_REPEATS_1"/>
    <property type="match status" value="1"/>
</dbReference>
<keyword evidence="2" id="KW-0677">Repeat</keyword>
<dbReference type="InterPro" id="IPR019775">
    <property type="entry name" value="WD40_repeat_CS"/>
</dbReference>
<dbReference type="KEGG" id="foc:113202797"/>
<dbReference type="AlphaFoldDB" id="A0A6J1RVI3"/>
<dbReference type="GO" id="GO:0000462">
    <property type="term" value="P:maturation of SSU-rRNA from tricistronic rRNA transcript (SSU-rRNA, 5.8S rRNA, LSU-rRNA)"/>
    <property type="evidence" value="ECO:0007669"/>
    <property type="project" value="InterPro"/>
</dbReference>
<dbReference type="OrthoDB" id="8883818at2759"/>
<proteinExistence type="predicted"/>
<dbReference type="SUPFAM" id="SSF50978">
    <property type="entry name" value="WD40 repeat-like"/>
    <property type="match status" value="2"/>
</dbReference>
<dbReference type="InterPro" id="IPR036322">
    <property type="entry name" value="WD40_repeat_dom_sf"/>
</dbReference>
<evidence type="ECO:0000256" key="2">
    <source>
        <dbReference type="ARBA" id="ARBA00022737"/>
    </source>
</evidence>
<evidence type="ECO:0000256" key="4">
    <source>
        <dbReference type="SAM" id="MobiDB-lite"/>
    </source>
</evidence>
<dbReference type="GO" id="GO:0030686">
    <property type="term" value="C:90S preribosome"/>
    <property type="evidence" value="ECO:0007669"/>
    <property type="project" value="InterPro"/>
</dbReference>
<keyword evidence="1 3" id="KW-0853">WD repeat</keyword>
<feature type="compositionally biased region" description="Polar residues" evidence="4">
    <location>
        <begin position="389"/>
        <end position="400"/>
    </location>
</feature>
<evidence type="ECO:0000256" key="1">
    <source>
        <dbReference type="ARBA" id="ARBA00022574"/>
    </source>
</evidence>
<evidence type="ECO:0000313" key="7">
    <source>
        <dbReference type="RefSeq" id="XP_026272989.1"/>
    </source>
</evidence>
<dbReference type="InterPro" id="IPR001680">
    <property type="entry name" value="WD40_rpt"/>
</dbReference>
<keyword evidence="6" id="KW-1185">Reference proteome</keyword>